<evidence type="ECO:0000313" key="2">
    <source>
        <dbReference type="EMBL" id="GAA1742369.1"/>
    </source>
</evidence>
<dbReference type="InterPro" id="IPR000415">
    <property type="entry name" value="Nitroreductase-like"/>
</dbReference>
<sequence>MSTSATRDAFVLDEATLDLLFREARTANTWTDEPVSVDQVREVFELIKLGPTAANSQPLRLLLVEKGPGRDRLVPHMSGSNSAKTAAAPLVAVVAADTDFHERLPEHFPHSPDAKTWFSDDEARERNAVYNAALQTAYFIIGLRAAGFAAGPQSGFDKAGVDAEFFAGTTWKSQLVVNIGHPGENAWFDRLPRIAADDAIRVV</sequence>
<evidence type="ECO:0000259" key="1">
    <source>
        <dbReference type="Pfam" id="PF00881"/>
    </source>
</evidence>
<dbReference type="InterPro" id="IPR050461">
    <property type="entry name" value="Nitroreductase_HadB/RutE"/>
</dbReference>
<dbReference type="InterPro" id="IPR029479">
    <property type="entry name" value="Nitroreductase"/>
</dbReference>
<feature type="domain" description="Nitroreductase" evidence="1">
    <location>
        <begin position="25"/>
        <end position="181"/>
    </location>
</feature>
<keyword evidence="3" id="KW-1185">Reference proteome</keyword>
<accession>A0ABP4W012</accession>
<dbReference type="PANTHER" id="PTHR43543:SF1">
    <property type="entry name" value="MALONIC SEMIALDEHYDE REDUCTASE RUTE-RELATED"/>
    <property type="match status" value="1"/>
</dbReference>
<dbReference type="NCBIfam" id="NF003768">
    <property type="entry name" value="PRK05365.1"/>
    <property type="match status" value="1"/>
</dbReference>
<reference evidence="3" key="1">
    <citation type="journal article" date="2019" name="Int. J. Syst. Evol. Microbiol.">
        <title>The Global Catalogue of Microorganisms (GCM) 10K type strain sequencing project: providing services to taxonomists for standard genome sequencing and annotation.</title>
        <authorList>
            <consortium name="The Broad Institute Genomics Platform"/>
            <consortium name="The Broad Institute Genome Sequencing Center for Infectious Disease"/>
            <person name="Wu L."/>
            <person name="Ma J."/>
        </authorList>
    </citation>
    <scope>NUCLEOTIDE SEQUENCE [LARGE SCALE GENOMIC DNA]</scope>
    <source>
        <strain evidence="3">JCM 13518</strain>
    </source>
</reference>
<gene>
    <name evidence="2" type="ORF">GCM10009710_23090</name>
</gene>
<protein>
    <submittedName>
        <fullName evidence="2">Malonic semialdehyde reductase</fullName>
    </submittedName>
</protein>
<evidence type="ECO:0000313" key="3">
    <source>
        <dbReference type="Proteomes" id="UP001501057"/>
    </source>
</evidence>
<dbReference type="Proteomes" id="UP001501057">
    <property type="component" value="Unassembled WGS sequence"/>
</dbReference>
<dbReference type="RefSeq" id="WP_344201603.1">
    <property type="nucleotide sequence ID" value="NZ_BAAAME010000004.1"/>
</dbReference>
<dbReference type="PANTHER" id="PTHR43543">
    <property type="entry name" value="MALONIC SEMIALDEHYDE REDUCTASE RUTE-RELATED"/>
    <property type="match status" value="1"/>
</dbReference>
<dbReference type="Gene3D" id="3.40.109.10">
    <property type="entry name" value="NADH Oxidase"/>
    <property type="match status" value="1"/>
</dbReference>
<dbReference type="SUPFAM" id="SSF55469">
    <property type="entry name" value="FMN-dependent nitroreductase-like"/>
    <property type="match status" value="1"/>
</dbReference>
<comment type="caution">
    <text evidence="2">The sequence shown here is derived from an EMBL/GenBank/DDBJ whole genome shotgun (WGS) entry which is preliminary data.</text>
</comment>
<dbReference type="EMBL" id="BAAAME010000004">
    <property type="protein sequence ID" value="GAA1742369.1"/>
    <property type="molecule type" value="Genomic_DNA"/>
</dbReference>
<dbReference type="Pfam" id="PF00881">
    <property type="entry name" value="Nitroreductase"/>
    <property type="match status" value="1"/>
</dbReference>
<name>A0ABP4W012_9ACTN</name>
<organism evidence="2 3">
    <name type="scientific">Aeromicrobium alkaliterrae</name>
    <dbReference type="NCBI Taxonomy" id="302168"/>
    <lineage>
        <taxon>Bacteria</taxon>
        <taxon>Bacillati</taxon>
        <taxon>Actinomycetota</taxon>
        <taxon>Actinomycetes</taxon>
        <taxon>Propionibacteriales</taxon>
        <taxon>Nocardioidaceae</taxon>
        <taxon>Aeromicrobium</taxon>
    </lineage>
</organism>
<proteinExistence type="predicted"/>